<dbReference type="STRING" id="314283.MED297_00765"/>
<dbReference type="EMBL" id="AAOE01000004">
    <property type="protein sequence ID" value="EAR10308.1"/>
    <property type="molecule type" value="Genomic_DNA"/>
</dbReference>
<dbReference type="OrthoDB" id="5807941at2"/>
<dbReference type="InterPro" id="IPR005646">
    <property type="entry name" value="FapA"/>
</dbReference>
<evidence type="ECO:0000313" key="3">
    <source>
        <dbReference type="EMBL" id="EAR10308.1"/>
    </source>
</evidence>
<dbReference type="PANTHER" id="PTHR38032:SF1">
    <property type="entry name" value="RNA-BINDING PROTEIN KHPB N-TERMINAL DOMAIN-CONTAINING PROTEIN"/>
    <property type="match status" value="1"/>
</dbReference>
<dbReference type="PANTHER" id="PTHR38032">
    <property type="entry name" value="POLYMERASE-RELATED"/>
    <property type="match status" value="1"/>
</dbReference>
<dbReference type="Pfam" id="PF20250">
    <property type="entry name" value="FapA_N"/>
    <property type="match status" value="1"/>
</dbReference>
<keyword evidence="1" id="KW-0175">Coiled coil</keyword>
<dbReference type="InterPro" id="IPR046865">
    <property type="entry name" value="FapA_b_solenoid"/>
</dbReference>
<organism evidence="3 4">
    <name type="scientific">Reinekea blandensis MED297</name>
    <dbReference type="NCBI Taxonomy" id="314283"/>
    <lineage>
        <taxon>Bacteria</taxon>
        <taxon>Pseudomonadati</taxon>
        <taxon>Pseudomonadota</taxon>
        <taxon>Gammaproteobacteria</taxon>
        <taxon>Oceanospirillales</taxon>
        <taxon>Saccharospirillaceae</taxon>
        <taxon>Reinekea</taxon>
    </lineage>
</organism>
<gene>
    <name evidence="3" type="ORF">MED297_00765</name>
</gene>
<accession>A4BBH3</accession>
<feature type="coiled-coil region" evidence="1">
    <location>
        <begin position="446"/>
        <end position="507"/>
    </location>
</feature>
<reference evidence="3 4" key="1">
    <citation type="submission" date="2006-02" db="EMBL/GenBank/DDBJ databases">
        <authorList>
            <person name="Pinhassi J."/>
            <person name="Pedros-Alio C."/>
            <person name="Ferriera S."/>
            <person name="Johnson J."/>
            <person name="Kravitz S."/>
            <person name="Halpern A."/>
            <person name="Remington K."/>
            <person name="Beeson K."/>
            <person name="Tran B."/>
            <person name="Rogers Y.-H."/>
            <person name="Friedman R."/>
            <person name="Venter J.C."/>
        </authorList>
    </citation>
    <scope>NUCLEOTIDE SEQUENCE [LARGE SCALE GENOMIC DNA]</scope>
    <source>
        <strain evidence="3 4">MED297</strain>
    </source>
</reference>
<keyword evidence="4" id="KW-1185">Reference proteome</keyword>
<evidence type="ECO:0000256" key="1">
    <source>
        <dbReference type="SAM" id="Coils"/>
    </source>
</evidence>
<protein>
    <recommendedName>
        <fullName evidence="2">Flagellar Assembly Protein A N-terminal region domain-containing protein</fullName>
    </recommendedName>
</protein>
<feature type="domain" description="Flagellar Assembly Protein A N-terminal region" evidence="2">
    <location>
        <begin position="89"/>
        <end position="262"/>
    </location>
</feature>
<sequence length="557" mass="60098">MTEPQTSETISTTIQLTLDVDDITGIATAVTVKTEQTGEISVADILETLSAQGAKDWKVDHNAINDVLKKAKKHLETRIVIARRLDASFSLKLASDNMSATIHVEPAYGGDPLTREDLLAELTENGVDSKRVLGDALQFLISATSATDAIVAEGKPAVAGADSEFIPLVQDDNAPQELEEDEHGRVDFYAGKTYSTVEAGTPILERRPPQAGQVGMDIYGQIIPAEPGKERPFASKMEGTEFASNDPNLVVAKMSGHPVFFDQGVRVDNSLSFETIGLSTGHVTFDGSIEVKGDIMADMRVEATGDIFVKGAVERAKVIAGHNLHIGGGIIGDTSVTVEDGDDLPVLECRLEATGDISVRYVNLASLKAKGNIEIREYAFHSSLSAGGTISLGQNGGKGNLVGGDTVAGHSVTAKLLGNRAYNVTRIRVGLSHDAWIDMQKLRFLREQRLQQARTLRNNLDRLKAKGQEEPLAPKDIQRARKIHDTLLKLQSTIKEIDARMNSLQDSGTNQNEPFVSATQACYPNCDITINGVHLITKQEHRAITFVKRGSAVTAKS</sequence>
<dbReference type="Pfam" id="PF03961">
    <property type="entry name" value="FapA"/>
    <property type="match status" value="1"/>
</dbReference>
<evidence type="ECO:0000313" key="4">
    <source>
        <dbReference type="Proteomes" id="UP000005953"/>
    </source>
</evidence>
<proteinExistence type="predicted"/>
<dbReference type="Proteomes" id="UP000005953">
    <property type="component" value="Unassembled WGS sequence"/>
</dbReference>
<comment type="caution">
    <text evidence="3">The sequence shown here is derived from an EMBL/GenBank/DDBJ whole genome shotgun (WGS) entry which is preliminary data.</text>
</comment>
<dbReference type="HOGENOM" id="CLU_026157_0_0_6"/>
<dbReference type="InterPro" id="IPR046866">
    <property type="entry name" value="FapA_N"/>
</dbReference>
<evidence type="ECO:0000259" key="2">
    <source>
        <dbReference type="Pfam" id="PF20250"/>
    </source>
</evidence>
<name>A4BBH3_9GAMM</name>
<dbReference type="RefSeq" id="WP_008046476.1">
    <property type="nucleotide sequence ID" value="NZ_CH724153.1"/>
</dbReference>
<dbReference type="AlphaFoldDB" id="A4BBH3"/>